<dbReference type="ExpressionAtlas" id="A0A3L6EI16">
    <property type="expression patterns" value="baseline and differential"/>
</dbReference>
<feature type="compositionally biased region" description="Basic and acidic residues" evidence="1">
    <location>
        <begin position="113"/>
        <end position="135"/>
    </location>
</feature>
<organism evidence="2">
    <name type="scientific">Zea mays</name>
    <name type="common">Maize</name>
    <dbReference type="NCBI Taxonomy" id="4577"/>
    <lineage>
        <taxon>Eukaryota</taxon>
        <taxon>Viridiplantae</taxon>
        <taxon>Streptophyta</taxon>
        <taxon>Embryophyta</taxon>
        <taxon>Tracheophyta</taxon>
        <taxon>Spermatophyta</taxon>
        <taxon>Magnoliopsida</taxon>
        <taxon>Liliopsida</taxon>
        <taxon>Poales</taxon>
        <taxon>Poaceae</taxon>
        <taxon>PACMAD clade</taxon>
        <taxon>Panicoideae</taxon>
        <taxon>Andropogonodae</taxon>
        <taxon>Andropogoneae</taxon>
        <taxon>Tripsacinae</taxon>
        <taxon>Zea</taxon>
    </lineage>
</organism>
<gene>
    <name evidence="2" type="ORF">Zm00014a_034416</name>
    <name evidence="3" type="ORF">Zm00014a_034418</name>
</gene>
<evidence type="ECO:0000313" key="4">
    <source>
        <dbReference type="Proteomes" id="UP000251960"/>
    </source>
</evidence>
<reference evidence="2 4" key="1">
    <citation type="journal article" date="2018" name="Nat. Genet.">
        <title>Extensive intraspecific gene order and gene structural variations between Mo17 and other maize genomes.</title>
        <authorList>
            <person name="Sun S."/>
            <person name="Zhou Y."/>
            <person name="Chen J."/>
            <person name="Shi J."/>
            <person name="Zhao H."/>
            <person name="Zhao H."/>
            <person name="Song W."/>
            <person name="Zhang M."/>
            <person name="Cui Y."/>
            <person name="Dong X."/>
            <person name="Liu H."/>
            <person name="Ma X."/>
            <person name="Jiao Y."/>
            <person name="Wang B."/>
            <person name="Wei X."/>
            <person name="Stein J.C."/>
            <person name="Glaubitz J.C."/>
            <person name="Lu F."/>
            <person name="Yu G."/>
            <person name="Liang C."/>
            <person name="Fengler K."/>
            <person name="Li B."/>
            <person name="Rafalski A."/>
            <person name="Schnable P.S."/>
            <person name="Ware D.H."/>
            <person name="Buckler E.S."/>
            <person name="Lai J."/>
        </authorList>
    </citation>
    <scope>NUCLEOTIDE SEQUENCE [LARGE SCALE GENOMIC DNA]</scope>
    <source>
        <strain evidence="4">cv. Missouri 17</strain>
        <tissue evidence="2">Seedling</tissue>
    </source>
</reference>
<dbReference type="EMBL" id="NCVQ01000006">
    <property type="protein sequence ID" value="PWZ19865.1"/>
    <property type="molecule type" value="Genomic_DNA"/>
</dbReference>
<sequence>MEDGGRLMQLSEEQRKLRQEQRKLWAQQAKLRLQRKEFYLEHGFPLGAGEEGPQVPNRAETVQGCDNAGAAANVNGSCNGGRQGYPEVRYKRKVQKYVVKTKQPSSGPATAGADHKPEEKVTSDASSEADHHDEAATPANVDVAAASV</sequence>
<accession>A0A3L6EGC0</accession>
<protein>
    <submittedName>
        <fullName evidence="2">Uncharacterized protein</fullName>
    </submittedName>
</protein>
<feature type="region of interest" description="Disordered" evidence="1">
    <location>
        <begin position="100"/>
        <end position="148"/>
    </location>
</feature>
<feature type="compositionally biased region" description="Low complexity" evidence="1">
    <location>
        <begin position="136"/>
        <end position="148"/>
    </location>
</feature>
<dbReference type="EMBL" id="NCVQ01000006">
    <property type="protein sequence ID" value="PWZ20702.1"/>
    <property type="molecule type" value="Genomic_DNA"/>
</dbReference>
<comment type="caution">
    <text evidence="2">The sequence shown here is derived from an EMBL/GenBank/DDBJ whole genome shotgun (WGS) entry which is preliminary data.</text>
</comment>
<accession>A0A3L6EI16</accession>
<name>A0A3L6EI16_MAIZE</name>
<proteinExistence type="predicted"/>
<evidence type="ECO:0000256" key="1">
    <source>
        <dbReference type="SAM" id="MobiDB-lite"/>
    </source>
</evidence>
<dbReference type="Proteomes" id="UP000251960">
    <property type="component" value="Chromosome 5"/>
</dbReference>
<evidence type="ECO:0000313" key="2">
    <source>
        <dbReference type="EMBL" id="PWZ19865.1"/>
    </source>
</evidence>
<evidence type="ECO:0000313" key="3">
    <source>
        <dbReference type="EMBL" id="PWZ20702.1"/>
    </source>
</evidence>
<dbReference type="AlphaFoldDB" id="A0A3L6EI16"/>